<dbReference type="InParanoid" id="A0A5F7ZY83"/>
<reference evidence="1" key="3">
    <citation type="submission" date="2025-08" db="UniProtKB">
        <authorList>
            <consortium name="Ensembl"/>
        </authorList>
    </citation>
    <scope>IDENTIFICATION</scope>
    <source>
        <strain evidence="1">17573</strain>
    </source>
</reference>
<evidence type="ECO:0000313" key="2">
    <source>
        <dbReference type="Proteomes" id="UP000006718"/>
    </source>
</evidence>
<dbReference type="OMA" id="IRVVGFC"/>
<dbReference type="Ensembl" id="ENSMMUT00000109041.1">
    <property type="protein sequence ID" value="ENSMMUP00000070100.1"/>
    <property type="gene ID" value="ENSMMUG00000056184.1"/>
</dbReference>
<dbReference type="AlphaFoldDB" id="A0A5F7ZY83"/>
<reference evidence="2" key="1">
    <citation type="journal article" date="2007" name="Science">
        <title>Evolutionary and biomedical insights from the rhesus macaque genome.</title>
        <authorList>
            <person name="Gibbs R.A."/>
            <person name="Rogers J."/>
            <person name="Katze M.G."/>
            <person name="Bumgarner R."/>
            <person name="Weinstock G.M."/>
            <person name="Mardis E.R."/>
            <person name="Remington K.A."/>
            <person name="Strausberg R.L."/>
            <person name="Venter J.C."/>
            <person name="Wilson R.K."/>
            <person name="Batzer M.A."/>
            <person name="Bustamante C.D."/>
            <person name="Eichler E.E."/>
            <person name="Hahn M.W."/>
            <person name="Hardison R.C."/>
            <person name="Makova K.D."/>
            <person name="Miller W."/>
            <person name="Milosavljevic A."/>
            <person name="Palermo R.E."/>
            <person name="Siepel A."/>
            <person name="Sikela J.M."/>
            <person name="Attaway T."/>
            <person name="Bell S."/>
            <person name="Bernard K.E."/>
            <person name="Buhay C.J."/>
            <person name="Chandrabose M.N."/>
            <person name="Dao M."/>
            <person name="Davis C."/>
            <person name="Delehaunty K.D."/>
            <person name="Ding Y."/>
            <person name="Dinh H.H."/>
            <person name="Dugan-Rocha S."/>
            <person name="Fulton L.A."/>
            <person name="Gabisi R.A."/>
            <person name="Garner T.T."/>
            <person name="Godfrey J."/>
            <person name="Hawes A.C."/>
            <person name="Hernandez J."/>
            <person name="Hines S."/>
            <person name="Holder M."/>
            <person name="Hume J."/>
            <person name="Jhangiani S.N."/>
            <person name="Joshi V."/>
            <person name="Khan Z.M."/>
            <person name="Kirkness E.F."/>
            <person name="Cree A."/>
            <person name="Fowler R.G."/>
            <person name="Lee S."/>
            <person name="Lewis L.R."/>
            <person name="Li Z."/>
            <person name="Liu Y.-S."/>
            <person name="Moore S.M."/>
            <person name="Muzny D."/>
            <person name="Nazareth L.V."/>
            <person name="Ngo D.N."/>
            <person name="Okwuonu G.O."/>
            <person name="Pai G."/>
            <person name="Parker D."/>
            <person name="Paul H.A."/>
            <person name="Pfannkoch C."/>
            <person name="Pohl C.S."/>
            <person name="Rogers Y.-H.C."/>
            <person name="Ruiz S.J."/>
            <person name="Sabo A."/>
            <person name="Santibanez J."/>
            <person name="Schneider B.W."/>
            <person name="Smith S.M."/>
            <person name="Sodergren E."/>
            <person name="Svatek A.F."/>
            <person name="Utterback T.R."/>
            <person name="Vattathil S."/>
            <person name="Warren W."/>
            <person name="White C.S."/>
            <person name="Chinwalla A.T."/>
            <person name="Feng Y."/>
            <person name="Halpern A.L."/>
            <person name="Hillier L.W."/>
            <person name="Huang X."/>
            <person name="Minx P."/>
            <person name="Nelson J.O."/>
            <person name="Pepin K.H."/>
            <person name="Qin X."/>
            <person name="Sutton G.G."/>
            <person name="Venter E."/>
            <person name="Walenz B.P."/>
            <person name="Wallis J.W."/>
            <person name="Worley K.C."/>
            <person name="Yang S.-P."/>
            <person name="Jones S.M."/>
            <person name="Marra M.A."/>
            <person name="Rocchi M."/>
            <person name="Schein J.E."/>
            <person name="Baertsch R."/>
            <person name="Clarke L."/>
            <person name="Csuros M."/>
            <person name="Glasscock J."/>
            <person name="Harris R.A."/>
            <person name="Havlak P."/>
            <person name="Jackson A.R."/>
            <person name="Jiang H."/>
            <person name="Liu Y."/>
            <person name="Messina D.N."/>
            <person name="Shen Y."/>
            <person name="Song H.X.-Z."/>
            <person name="Wylie T."/>
            <person name="Zhang L."/>
            <person name="Birney E."/>
            <person name="Han K."/>
            <person name="Konkel M.K."/>
            <person name="Lee J."/>
            <person name="Smit A.F.A."/>
            <person name="Ullmer B."/>
            <person name="Wang H."/>
            <person name="Xing J."/>
            <person name="Burhans R."/>
            <person name="Cheng Z."/>
            <person name="Karro J.E."/>
            <person name="Ma J."/>
            <person name="Raney B."/>
            <person name="She X."/>
            <person name="Cox M.J."/>
            <person name="Demuth J.P."/>
            <person name="Dumas L.J."/>
            <person name="Han S.-G."/>
            <person name="Hopkins J."/>
            <person name="Karimpour-Fard A."/>
            <person name="Kim Y.H."/>
            <person name="Pollack J.R."/>
            <person name="Vinar T."/>
            <person name="Addo-Quaye C."/>
            <person name="Degenhardt J."/>
            <person name="Denby A."/>
            <person name="Hubisz M.J."/>
            <person name="Indap A."/>
            <person name="Kosiol C."/>
            <person name="Lahn B.T."/>
            <person name="Lawson H.A."/>
            <person name="Marklein A."/>
            <person name="Nielsen R."/>
            <person name="Vallender E.J."/>
            <person name="Clark A.G."/>
            <person name="Ferguson B."/>
            <person name="Hernandez R.D."/>
            <person name="Hirani K."/>
            <person name="Kehrer-Sawatzki H."/>
            <person name="Kolb J."/>
            <person name="Patil S."/>
            <person name="Pu L.-L."/>
            <person name="Ren Y."/>
            <person name="Smith D.G."/>
            <person name="Wheeler D.A."/>
            <person name="Schenck I."/>
            <person name="Ball E.V."/>
            <person name="Chen R."/>
            <person name="Cooper D.N."/>
            <person name="Giardine B."/>
            <person name="Hsu F."/>
            <person name="Kent W.J."/>
            <person name="Lesk A."/>
            <person name="Nelson D.L."/>
            <person name="O'brien W.E."/>
            <person name="Pruefer K."/>
            <person name="Stenson P.D."/>
            <person name="Wallace J.C."/>
            <person name="Ke H."/>
            <person name="Liu X.-M."/>
            <person name="Wang P."/>
            <person name="Xiang A.P."/>
            <person name="Yang F."/>
            <person name="Barber G.P."/>
            <person name="Haussler D."/>
            <person name="Karolchik D."/>
            <person name="Kern A.D."/>
            <person name="Kuhn R.M."/>
            <person name="Smith K.E."/>
            <person name="Zwieg A.S."/>
        </authorList>
    </citation>
    <scope>NUCLEOTIDE SEQUENCE [LARGE SCALE GENOMIC DNA]</scope>
    <source>
        <strain evidence="2">17573</strain>
    </source>
</reference>
<dbReference type="Proteomes" id="UP000006718">
    <property type="component" value="Chromosome 14"/>
</dbReference>
<proteinExistence type="predicted"/>
<evidence type="ECO:0000313" key="1">
    <source>
        <dbReference type="Ensembl" id="ENSMMUP00000070100.1"/>
    </source>
</evidence>
<dbReference type="VEuPathDB" id="HostDB:ENSMMUG00000056184"/>
<accession>A0A5F7ZY83</accession>
<keyword evidence="2" id="KW-1185">Reference proteome</keyword>
<dbReference type="PANTHER" id="PTHR46254">
    <property type="entry name" value="PROTEIN GVQW1-RELATED"/>
    <property type="match status" value="1"/>
</dbReference>
<protein>
    <submittedName>
        <fullName evidence="1">Uncharacterized protein</fullName>
    </submittedName>
</protein>
<name>A0A5F7ZY83_MACMU</name>
<reference evidence="1" key="4">
    <citation type="submission" date="2025-09" db="UniProtKB">
        <authorList>
            <consortium name="Ensembl"/>
        </authorList>
    </citation>
    <scope>IDENTIFICATION</scope>
    <source>
        <strain evidence="1">17573</strain>
    </source>
</reference>
<dbReference type="PANTHER" id="PTHR46254:SF6">
    <property type="entry name" value="HIGH MOBILITY GROUP AT-HOOK 2"/>
    <property type="match status" value="1"/>
</dbReference>
<organism evidence="1 2">
    <name type="scientific">Macaca mulatta</name>
    <name type="common">Rhesus macaque</name>
    <dbReference type="NCBI Taxonomy" id="9544"/>
    <lineage>
        <taxon>Eukaryota</taxon>
        <taxon>Metazoa</taxon>
        <taxon>Chordata</taxon>
        <taxon>Craniata</taxon>
        <taxon>Vertebrata</taxon>
        <taxon>Euteleostomi</taxon>
        <taxon>Mammalia</taxon>
        <taxon>Eutheria</taxon>
        <taxon>Euarchontoglires</taxon>
        <taxon>Primates</taxon>
        <taxon>Haplorrhini</taxon>
        <taxon>Catarrhini</taxon>
        <taxon>Cercopithecidae</taxon>
        <taxon>Cercopithecinae</taxon>
        <taxon>Macaca</taxon>
    </lineage>
</organism>
<sequence length="113" mass="12602">GIIFTQLPELENQKSFFISPPLPITSNLSIRVVGFCFCFFETESRSVAQAGVQWSNLSSLQPPPPGFKQFSCLSLPSSWDYSRPPPCLANFSIFSREGVSPCWPGWSLTPDLR</sequence>
<dbReference type="GeneTree" id="ENSGT00940000161627"/>
<dbReference type="Bgee" id="ENSMMUG00000056184">
    <property type="expression patterns" value="Expressed in fibroblast and 4 other cell types or tissues"/>
</dbReference>
<reference evidence="1" key="2">
    <citation type="submission" date="2019-01" db="EMBL/GenBank/DDBJ databases">
        <authorList>
            <person name="Graves T."/>
            <person name="Eichler E.E."/>
            <person name="Wilson R.K."/>
        </authorList>
    </citation>
    <scope>NUCLEOTIDE SEQUENCE [LARGE SCALE GENOMIC DNA]</scope>
    <source>
        <strain evidence="1">17573</strain>
    </source>
</reference>